<gene>
    <name evidence="2" type="ORF">H9L16_05965</name>
</gene>
<dbReference type="AlphaFoldDB" id="A0A7G9STD5"/>
<dbReference type="PROSITE" id="PS51257">
    <property type="entry name" value="PROKAR_LIPOPROTEIN"/>
    <property type="match status" value="1"/>
</dbReference>
<evidence type="ECO:0000313" key="3">
    <source>
        <dbReference type="Proteomes" id="UP000515804"/>
    </source>
</evidence>
<evidence type="ECO:0008006" key="4">
    <source>
        <dbReference type="Google" id="ProtNLM"/>
    </source>
</evidence>
<dbReference type="RefSeq" id="WP_187553625.1">
    <property type="nucleotide sequence ID" value="NZ_BMZL01000003.1"/>
</dbReference>
<feature type="region of interest" description="Disordered" evidence="1">
    <location>
        <begin position="382"/>
        <end position="410"/>
    </location>
</feature>
<dbReference type="KEGG" id="tcn:H9L16_05965"/>
<proteinExistence type="predicted"/>
<evidence type="ECO:0000313" key="2">
    <source>
        <dbReference type="EMBL" id="QNN71110.1"/>
    </source>
</evidence>
<dbReference type="EMBL" id="CP060719">
    <property type="protein sequence ID" value="QNN71110.1"/>
    <property type="molecule type" value="Genomic_DNA"/>
</dbReference>
<keyword evidence="3" id="KW-1185">Reference proteome</keyword>
<name>A0A7G9STD5_9GAMM</name>
<dbReference type="Proteomes" id="UP000515804">
    <property type="component" value="Chromosome"/>
</dbReference>
<reference evidence="2 3" key="1">
    <citation type="submission" date="2020-08" db="EMBL/GenBank/DDBJ databases">
        <title>Genome sequence of Thermomonas carbonis KCTC 42013T.</title>
        <authorList>
            <person name="Hyun D.-W."/>
            <person name="Bae J.-W."/>
        </authorList>
    </citation>
    <scope>NUCLEOTIDE SEQUENCE [LARGE SCALE GENOMIC DNA]</scope>
    <source>
        <strain evidence="2 3">KCTC 42013</strain>
    </source>
</reference>
<feature type="compositionally biased region" description="Polar residues" evidence="1">
    <location>
        <begin position="382"/>
        <end position="391"/>
    </location>
</feature>
<evidence type="ECO:0000256" key="1">
    <source>
        <dbReference type="SAM" id="MobiDB-lite"/>
    </source>
</evidence>
<sequence length="410" mass="43625">MAQHRGTQLALITALALAGCQQGGSPAQEIVAQGTTPQGMTEGFPAVAMTDAAAPAVTEAGSMPPLLDTSRMQAAQIVDSNGFGQPMVAAELQIPAGWQAVGGVTWNDATNCIANQLQIGWSAIGPDSLTAVEILPGFNWQVAGTEIQMNPCPSAPYRSTREFLEATVQRTRPGARVLDYQDQPEIAQQMARAAQARPQANQQAQVRHDAGRLLIAYPKDGVDMREVLTATVSFSSMQGNVVGGTATISSIRAPNNRLDFDLGTRVLAGMRANPQWLDAMRQRSMANLQRVSNAQSSSINDWHNRQMAIINARGAADRAAIRMRTNQEVSGIYNAIAANTSATSDSMHKTTMSGVREVNNYAGVDGSTVQSSIHGGSQVFQDTANPANAYSTDAPYPSPPAGYVELEREQ</sequence>
<accession>A0A7G9STD5</accession>
<protein>
    <recommendedName>
        <fullName evidence="4">Lipoprotein</fullName>
    </recommendedName>
</protein>
<organism evidence="2 3">
    <name type="scientific">Thermomonas carbonis</name>
    <dbReference type="NCBI Taxonomy" id="1463158"/>
    <lineage>
        <taxon>Bacteria</taxon>
        <taxon>Pseudomonadati</taxon>
        <taxon>Pseudomonadota</taxon>
        <taxon>Gammaproteobacteria</taxon>
        <taxon>Lysobacterales</taxon>
        <taxon>Lysobacteraceae</taxon>
        <taxon>Thermomonas</taxon>
    </lineage>
</organism>